<dbReference type="InterPro" id="IPR040390">
    <property type="entry name" value="TIFY/JAZ"/>
</dbReference>
<dbReference type="PANTHER" id="PTHR33077:SF90">
    <property type="entry name" value="PROTEIN TIFY 7"/>
    <property type="match status" value="1"/>
</dbReference>
<dbReference type="InterPro" id="IPR018467">
    <property type="entry name" value="CCT_CS"/>
</dbReference>
<feature type="compositionally biased region" description="Polar residues" evidence="5">
    <location>
        <begin position="94"/>
        <end position="115"/>
    </location>
</feature>
<reference evidence="8" key="1">
    <citation type="journal article" date="2017" name="Nat. Commun.">
        <title>The asparagus genome sheds light on the origin and evolution of a young Y chromosome.</title>
        <authorList>
            <person name="Harkess A."/>
            <person name="Zhou J."/>
            <person name="Xu C."/>
            <person name="Bowers J.E."/>
            <person name="Van der Hulst R."/>
            <person name="Ayyampalayam S."/>
            <person name="Mercati F."/>
            <person name="Riccardi P."/>
            <person name="McKain M.R."/>
            <person name="Kakrana A."/>
            <person name="Tang H."/>
            <person name="Ray J."/>
            <person name="Groenendijk J."/>
            <person name="Arikit S."/>
            <person name="Mathioni S.M."/>
            <person name="Nakano M."/>
            <person name="Shan H."/>
            <person name="Telgmann-Rauber A."/>
            <person name="Kanno A."/>
            <person name="Yue Z."/>
            <person name="Chen H."/>
            <person name="Li W."/>
            <person name="Chen Y."/>
            <person name="Xu X."/>
            <person name="Zhang Y."/>
            <person name="Luo S."/>
            <person name="Chen H."/>
            <person name="Gao J."/>
            <person name="Mao Z."/>
            <person name="Pires J.C."/>
            <person name="Luo M."/>
            <person name="Kudrna D."/>
            <person name="Wing R.A."/>
            <person name="Meyers B.C."/>
            <person name="Yi K."/>
            <person name="Kong H."/>
            <person name="Lavrijsen P."/>
            <person name="Sunseri F."/>
            <person name="Falavigna A."/>
            <person name="Ye Y."/>
            <person name="Leebens-Mack J.H."/>
            <person name="Chen G."/>
        </authorList>
    </citation>
    <scope>NUCLEOTIDE SEQUENCE [LARGE SCALE GENOMIC DNA]</scope>
    <source>
        <strain evidence="8">cv. DH0086</strain>
    </source>
</reference>
<comment type="subcellular location">
    <subcellularLocation>
        <location evidence="4">Nucleus</location>
    </subcellularLocation>
</comment>
<dbReference type="GO" id="GO:0031347">
    <property type="term" value="P:regulation of defense response"/>
    <property type="evidence" value="ECO:0007669"/>
    <property type="project" value="UniProtKB-UniRule"/>
</dbReference>
<dbReference type="Gramene" id="ONK66192">
    <property type="protein sequence ID" value="ONK66192"/>
    <property type="gene ID" value="A4U43_C06F5160"/>
</dbReference>
<dbReference type="InterPro" id="IPR010399">
    <property type="entry name" value="Tify_dom"/>
</dbReference>
<comment type="domain">
    <text evidence="4">The jas domain is required for interaction with COI1.</text>
</comment>
<dbReference type="OMA" id="NPSYKTH"/>
<evidence type="ECO:0000259" key="6">
    <source>
        <dbReference type="PROSITE" id="PS51320"/>
    </source>
</evidence>
<evidence type="ECO:0000256" key="1">
    <source>
        <dbReference type="ARBA" id="ARBA00008614"/>
    </source>
</evidence>
<dbReference type="PROSITE" id="PS51320">
    <property type="entry name" value="TIFY"/>
    <property type="match status" value="1"/>
</dbReference>
<dbReference type="SMART" id="SM00979">
    <property type="entry name" value="TIFY"/>
    <property type="match status" value="1"/>
</dbReference>
<feature type="compositionally biased region" description="Polar residues" evidence="5">
    <location>
        <begin position="230"/>
        <end position="240"/>
    </location>
</feature>
<dbReference type="GO" id="GO:2000022">
    <property type="term" value="P:regulation of jasmonic acid mediated signaling pathway"/>
    <property type="evidence" value="ECO:0007669"/>
    <property type="project" value="UniProtKB-UniRule"/>
</dbReference>
<dbReference type="Pfam" id="PF06200">
    <property type="entry name" value="tify"/>
    <property type="match status" value="1"/>
</dbReference>
<feature type="compositionally biased region" description="Polar residues" evidence="5">
    <location>
        <begin position="262"/>
        <end position="271"/>
    </location>
</feature>
<dbReference type="EMBL" id="CM007386">
    <property type="protein sequence ID" value="ONK66192.1"/>
    <property type="molecule type" value="Genomic_DNA"/>
</dbReference>
<keyword evidence="2 4" id="KW-1184">Jasmonic acid signaling pathway</keyword>
<feature type="region of interest" description="Disordered" evidence="5">
    <location>
        <begin position="262"/>
        <end position="287"/>
    </location>
</feature>
<dbReference type="OrthoDB" id="1939212at2759"/>
<feature type="domain" description="Tify" evidence="6">
    <location>
        <begin position="187"/>
        <end position="222"/>
    </location>
</feature>
<protein>
    <recommendedName>
        <fullName evidence="4">Protein TIFY</fullName>
    </recommendedName>
    <alternativeName>
        <fullName evidence="4">Jasmonate ZIM domain-containing protein</fullName>
    </alternativeName>
</protein>
<comment type="similarity">
    <text evidence="1 4">Belongs to the TIFY/JAZ family.</text>
</comment>
<dbReference type="Proteomes" id="UP000243459">
    <property type="component" value="Chromosome 6"/>
</dbReference>
<name>A0A5P1EJR9_ASPOF</name>
<evidence type="ECO:0000313" key="7">
    <source>
        <dbReference type="EMBL" id="ONK66192.1"/>
    </source>
</evidence>
<keyword evidence="3" id="KW-0832">Ubl conjugation</keyword>
<feature type="region of interest" description="Disordered" evidence="5">
    <location>
        <begin position="1"/>
        <end position="28"/>
    </location>
</feature>
<dbReference type="PANTHER" id="PTHR33077">
    <property type="entry name" value="PROTEIN TIFY 4A-RELATED-RELATED"/>
    <property type="match status" value="1"/>
</dbReference>
<dbReference type="AlphaFoldDB" id="A0A5P1EJR9"/>
<evidence type="ECO:0000313" key="8">
    <source>
        <dbReference type="Proteomes" id="UP000243459"/>
    </source>
</evidence>
<comment type="function">
    <text evidence="4">Repressor of jasmonate responses.</text>
</comment>
<keyword evidence="8" id="KW-1185">Reference proteome</keyword>
<sequence>MERDFLGLSGKDSGGEGRGSRQDSGFVGGQAVQWPFSNKISAFQHLMSFRTVPDEKSRKAAFDHLSSPGYQPTVTKVPFDSSYRASPSKEAPQRSFSLDRQSAHQFPSHAYQPQTADTFGASSHHVVSHPSVPVSMSSSFLKFHGSSSVPNFPATSFKQQSYGGFTANNPNVVGSGVGTSVPRNVSKPINSSQLTIFYGGSVNVFDDVPLEKAQAIMLMASRSCKRASDAPNQRPETPVSSPIPKVIGVSGLNASHSLAQMQTQNPTVSPTSHVGSQSRSSSSTVDDVAGAKNLGQVPTSISQQEPSKAMNTPASMLPRAVPQARKASLARFLEKRKERVTNAMPYSSANKSPENSTGFEVPAKISSKCSSADPPLSSNQEESWCFVQPKESLDVRDSPSTKLQM</sequence>
<evidence type="ECO:0000256" key="4">
    <source>
        <dbReference type="RuleBase" id="RU369065"/>
    </source>
</evidence>
<evidence type="ECO:0000256" key="5">
    <source>
        <dbReference type="SAM" id="MobiDB-lite"/>
    </source>
</evidence>
<feature type="compositionally biased region" description="Polar residues" evidence="5">
    <location>
        <begin position="344"/>
        <end position="358"/>
    </location>
</feature>
<proteinExistence type="inferred from homology"/>
<evidence type="ECO:0000256" key="2">
    <source>
        <dbReference type="ARBA" id="ARBA00022819"/>
    </source>
</evidence>
<gene>
    <name evidence="7" type="ORF">A4U43_C06F5160</name>
</gene>
<feature type="region of interest" description="Disordered" evidence="5">
    <location>
        <begin position="57"/>
        <end position="115"/>
    </location>
</feature>
<evidence type="ECO:0000256" key="3">
    <source>
        <dbReference type="ARBA" id="ARBA00022843"/>
    </source>
</evidence>
<dbReference type="GO" id="GO:0005634">
    <property type="term" value="C:nucleus"/>
    <property type="evidence" value="ECO:0007669"/>
    <property type="project" value="UniProtKB-SubCell"/>
</dbReference>
<feature type="compositionally biased region" description="Low complexity" evidence="5">
    <location>
        <begin position="272"/>
        <end position="283"/>
    </location>
</feature>
<feature type="region of interest" description="Disordered" evidence="5">
    <location>
        <begin position="341"/>
        <end position="405"/>
    </location>
</feature>
<organism evidence="7 8">
    <name type="scientific">Asparagus officinalis</name>
    <name type="common">Garden asparagus</name>
    <dbReference type="NCBI Taxonomy" id="4686"/>
    <lineage>
        <taxon>Eukaryota</taxon>
        <taxon>Viridiplantae</taxon>
        <taxon>Streptophyta</taxon>
        <taxon>Embryophyta</taxon>
        <taxon>Tracheophyta</taxon>
        <taxon>Spermatophyta</taxon>
        <taxon>Magnoliopsida</taxon>
        <taxon>Liliopsida</taxon>
        <taxon>Asparagales</taxon>
        <taxon>Asparagaceae</taxon>
        <taxon>Asparagoideae</taxon>
        <taxon>Asparagus</taxon>
    </lineage>
</organism>
<feature type="region of interest" description="Disordered" evidence="5">
    <location>
        <begin position="226"/>
        <end position="247"/>
    </location>
</feature>
<dbReference type="Pfam" id="PF09425">
    <property type="entry name" value="Jas_motif"/>
    <property type="match status" value="1"/>
</dbReference>
<dbReference type="GO" id="GO:0009611">
    <property type="term" value="P:response to wounding"/>
    <property type="evidence" value="ECO:0007669"/>
    <property type="project" value="UniProtKB-UniRule"/>
</dbReference>
<accession>A0A5P1EJR9</accession>
<keyword evidence="4" id="KW-0539">Nucleus</keyword>